<gene>
    <name evidence="1" type="ORF">ACH4GP_19315</name>
</gene>
<dbReference type="Proteomes" id="UP001610990">
    <property type="component" value="Unassembled WGS sequence"/>
</dbReference>
<reference evidence="1 2" key="1">
    <citation type="submission" date="2024-10" db="EMBL/GenBank/DDBJ databases">
        <title>The Natural Products Discovery Center: Release of the First 8490 Sequenced Strains for Exploring Actinobacteria Biosynthetic Diversity.</title>
        <authorList>
            <person name="Kalkreuter E."/>
            <person name="Kautsar S.A."/>
            <person name="Yang D."/>
            <person name="Bader C.D."/>
            <person name="Teijaro C.N."/>
            <person name="Fluegel L."/>
            <person name="Davis C.M."/>
            <person name="Simpson J.R."/>
            <person name="Lauterbach L."/>
            <person name="Steele A.D."/>
            <person name="Gui C."/>
            <person name="Meng S."/>
            <person name="Li G."/>
            <person name="Viehrig K."/>
            <person name="Ye F."/>
            <person name="Su P."/>
            <person name="Kiefer A.F."/>
            <person name="Nichols A."/>
            <person name="Cepeda A.J."/>
            <person name="Yan W."/>
            <person name="Fan B."/>
            <person name="Jiang Y."/>
            <person name="Adhikari A."/>
            <person name="Zheng C.-J."/>
            <person name="Schuster L."/>
            <person name="Cowan T.M."/>
            <person name="Smanski M.J."/>
            <person name="Chevrette M.G."/>
            <person name="De Carvalho L.P.S."/>
            <person name="Shen B."/>
        </authorList>
    </citation>
    <scope>NUCLEOTIDE SEQUENCE [LARGE SCALE GENOMIC DNA]</scope>
    <source>
        <strain evidence="1 2">NPDC018013</strain>
    </source>
</reference>
<proteinExistence type="predicted"/>
<comment type="caution">
    <text evidence="1">The sequence shown here is derived from an EMBL/GenBank/DDBJ whole genome shotgun (WGS) entry which is preliminary data.</text>
</comment>
<name>A0ABW7RHT3_9ACTN</name>
<evidence type="ECO:0000313" key="1">
    <source>
        <dbReference type="EMBL" id="MFH8586524.1"/>
    </source>
</evidence>
<dbReference type="EMBL" id="JBIRGH010000011">
    <property type="protein sequence ID" value="MFH8586524.1"/>
    <property type="molecule type" value="Genomic_DNA"/>
</dbReference>
<sequence length="66" mass="7166">MTQGTEDTEVGQADSELYYTTHRCSSCGSEVHGLHGRWTCSACGTCSPYSPPPDGWQADDGYDSWS</sequence>
<accession>A0ABW7RHT3</accession>
<dbReference type="GeneID" id="97374784"/>
<protein>
    <recommendedName>
        <fullName evidence="3">Small CPxCG-related zinc finger protein</fullName>
    </recommendedName>
</protein>
<keyword evidence="2" id="KW-1185">Reference proteome</keyword>
<evidence type="ECO:0008006" key="3">
    <source>
        <dbReference type="Google" id="ProtNLM"/>
    </source>
</evidence>
<dbReference type="RefSeq" id="WP_052856570.1">
    <property type="nucleotide sequence ID" value="NZ_JBEZAY010000061.1"/>
</dbReference>
<evidence type="ECO:0000313" key="2">
    <source>
        <dbReference type="Proteomes" id="UP001610990"/>
    </source>
</evidence>
<organism evidence="1 2">
    <name type="scientific">Streptomyces celluloflavus</name>
    <dbReference type="NCBI Taxonomy" id="58344"/>
    <lineage>
        <taxon>Bacteria</taxon>
        <taxon>Bacillati</taxon>
        <taxon>Actinomycetota</taxon>
        <taxon>Actinomycetes</taxon>
        <taxon>Kitasatosporales</taxon>
        <taxon>Streptomycetaceae</taxon>
        <taxon>Streptomyces</taxon>
    </lineage>
</organism>